<reference evidence="1 2" key="1">
    <citation type="journal article" date="2019" name="Nat. Ecol. Evol.">
        <title>Megaphylogeny resolves global patterns of mushroom evolution.</title>
        <authorList>
            <person name="Varga T."/>
            <person name="Krizsan K."/>
            <person name="Foldi C."/>
            <person name="Dima B."/>
            <person name="Sanchez-Garcia M."/>
            <person name="Sanchez-Ramirez S."/>
            <person name="Szollosi G.J."/>
            <person name="Szarkandi J.G."/>
            <person name="Papp V."/>
            <person name="Albert L."/>
            <person name="Andreopoulos W."/>
            <person name="Angelini C."/>
            <person name="Antonin V."/>
            <person name="Barry K.W."/>
            <person name="Bougher N.L."/>
            <person name="Buchanan P."/>
            <person name="Buyck B."/>
            <person name="Bense V."/>
            <person name="Catcheside P."/>
            <person name="Chovatia M."/>
            <person name="Cooper J."/>
            <person name="Damon W."/>
            <person name="Desjardin D."/>
            <person name="Finy P."/>
            <person name="Geml J."/>
            <person name="Haridas S."/>
            <person name="Hughes K."/>
            <person name="Justo A."/>
            <person name="Karasinski D."/>
            <person name="Kautmanova I."/>
            <person name="Kiss B."/>
            <person name="Kocsube S."/>
            <person name="Kotiranta H."/>
            <person name="LaButti K.M."/>
            <person name="Lechner B.E."/>
            <person name="Liimatainen K."/>
            <person name="Lipzen A."/>
            <person name="Lukacs Z."/>
            <person name="Mihaltcheva S."/>
            <person name="Morgado L.N."/>
            <person name="Niskanen T."/>
            <person name="Noordeloos M.E."/>
            <person name="Ohm R.A."/>
            <person name="Ortiz-Santana B."/>
            <person name="Ovrebo C."/>
            <person name="Racz N."/>
            <person name="Riley R."/>
            <person name="Savchenko A."/>
            <person name="Shiryaev A."/>
            <person name="Soop K."/>
            <person name="Spirin V."/>
            <person name="Szebenyi C."/>
            <person name="Tomsovsky M."/>
            <person name="Tulloss R.E."/>
            <person name="Uehling J."/>
            <person name="Grigoriev I.V."/>
            <person name="Vagvolgyi C."/>
            <person name="Papp T."/>
            <person name="Martin F.M."/>
            <person name="Miettinen O."/>
            <person name="Hibbett D.S."/>
            <person name="Nagy L.G."/>
        </authorList>
    </citation>
    <scope>NUCLEOTIDE SEQUENCE [LARGE SCALE GENOMIC DNA]</scope>
    <source>
        <strain evidence="1 2">NL-1719</strain>
    </source>
</reference>
<feature type="non-terminal residue" evidence="1">
    <location>
        <position position="1"/>
    </location>
</feature>
<gene>
    <name evidence="1" type="ORF">BDN72DRAFT_746508</name>
</gene>
<sequence length="123" mass="14348">RLGDTNYNEWAIRMEATLVRKGYWSLIQHDLDLENKTDDEAKAAVDAWKKKRSASKMGECCAEIILRVEDSQLSHIRSRDPLEVWNELERVHRARGFATRLALRRKFLSSKKPDSMSMQSWIG</sequence>
<dbReference type="Proteomes" id="UP000308600">
    <property type="component" value="Unassembled WGS sequence"/>
</dbReference>
<proteinExistence type="predicted"/>
<protein>
    <submittedName>
        <fullName evidence="1">Uncharacterized protein</fullName>
    </submittedName>
</protein>
<feature type="non-terminal residue" evidence="1">
    <location>
        <position position="123"/>
    </location>
</feature>
<accession>A0ACD3A4I4</accession>
<organism evidence="1 2">
    <name type="scientific">Pluteus cervinus</name>
    <dbReference type="NCBI Taxonomy" id="181527"/>
    <lineage>
        <taxon>Eukaryota</taxon>
        <taxon>Fungi</taxon>
        <taxon>Dikarya</taxon>
        <taxon>Basidiomycota</taxon>
        <taxon>Agaricomycotina</taxon>
        <taxon>Agaricomycetes</taxon>
        <taxon>Agaricomycetidae</taxon>
        <taxon>Agaricales</taxon>
        <taxon>Pluteineae</taxon>
        <taxon>Pluteaceae</taxon>
        <taxon>Pluteus</taxon>
    </lineage>
</organism>
<evidence type="ECO:0000313" key="1">
    <source>
        <dbReference type="EMBL" id="TFK60320.1"/>
    </source>
</evidence>
<dbReference type="EMBL" id="ML208793">
    <property type="protein sequence ID" value="TFK60320.1"/>
    <property type="molecule type" value="Genomic_DNA"/>
</dbReference>
<name>A0ACD3A4I4_9AGAR</name>
<keyword evidence="2" id="KW-1185">Reference proteome</keyword>
<evidence type="ECO:0000313" key="2">
    <source>
        <dbReference type="Proteomes" id="UP000308600"/>
    </source>
</evidence>